<proteinExistence type="predicted"/>
<reference evidence="1" key="1">
    <citation type="submission" date="2013-10" db="EMBL/GenBank/DDBJ databases">
        <title>Genomic analysis of the causative agents of coccidiosis in chickens.</title>
        <authorList>
            <person name="Reid A.J."/>
            <person name="Blake D."/>
            <person name="Billington K."/>
            <person name="Browne H."/>
            <person name="Dunn M."/>
            <person name="Hung S."/>
            <person name="Kawahara F."/>
            <person name="Miranda-Saavedra D."/>
            <person name="Mourier T."/>
            <person name="Nagra H."/>
            <person name="Otto T.D."/>
            <person name="Rawlings N."/>
            <person name="Sanchez A."/>
            <person name="Sanders M."/>
            <person name="Subramaniam C."/>
            <person name="Tay Y."/>
            <person name="Dear P."/>
            <person name="Doerig C."/>
            <person name="Gruber A."/>
            <person name="Parkinson J."/>
            <person name="Shirley M."/>
            <person name="Wan K.L."/>
            <person name="Berriman M."/>
            <person name="Tomley F."/>
            <person name="Pain A."/>
        </authorList>
    </citation>
    <scope>NUCLEOTIDE SEQUENCE</scope>
    <source>
        <strain evidence="1">Houghton</strain>
    </source>
</reference>
<dbReference type="AlphaFoldDB" id="U6GXH7"/>
<sequence length="250" mass="27885">MEQTKARDQEEMQIKMMDEAETSATNSPASPGVCLLLISPLSTDDYIQNFAEGDVDECYRRLCCNNPAAFRGSWQLLLGGRSDSVEELLGALGISLLKRKVMATYASVTDVQILDEGLNQQQKQQQQQQTEGAAEEAITTTATNACCPTIQLTTHLPLKNTKQGTFCFDGSCTELQDTDTGAWQCRCVWLSGRALQRRWSPRGVMIDARCIFAEDPLSTDKQPGPVMLFQWTFRPHGKAPIKAMRWLKKI</sequence>
<dbReference type="EMBL" id="HG673383">
    <property type="protein sequence ID" value="CDI83239.1"/>
    <property type="molecule type" value="Genomic_DNA"/>
</dbReference>
<dbReference type="Proteomes" id="UP000018050">
    <property type="component" value="Unassembled WGS sequence"/>
</dbReference>
<reference evidence="1" key="2">
    <citation type="submission" date="2013-10" db="EMBL/GenBank/DDBJ databases">
        <authorList>
            <person name="Aslett M."/>
        </authorList>
    </citation>
    <scope>NUCLEOTIDE SEQUENCE</scope>
    <source>
        <strain evidence="1">Houghton</strain>
    </source>
</reference>
<dbReference type="OrthoDB" id="354351at2759"/>
<dbReference type="VEuPathDB" id="ToxoDB:EAH_00034640"/>
<dbReference type="RefSeq" id="XP_013247612.1">
    <property type="nucleotide sequence ID" value="XM_013392158.1"/>
</dbReference>
<dbReference type="OMA" id="NTKQGTF"/>
<keyword evidence="2" id="KW-1185">Reference proteome</keyword>
<organism evidence="1 2">
    <name type="scientific">Eimeria acervulina</name>
    <name type="common">Coccidian parasite</name>
    <dbReference type="NCBI Taxonomy" id="5801"/>
    <lineage>
        <taxon>Eukaryota</taxon>
        <taxon>Sar</taxon>
        <taxon>Alveolata</taxon>
        <taxon>Apicomplexa</taxon>
        <taxon>Conoidasida</taxon>
        <taxon>Coccidia</taxon>
        <taxon>Eucoccidiorida</taxon>
        <taxon>Eimeriorina</taxon>
        <taxon>Eimeriidae</taxon>
        <taxon>Eimeria</taxon>
    </lineage>
</organism>
<protein>
    <submittedName>
        <fullName evidence="1">Uncharacterized protein</fullName>
    </submittedName>
</protein>
<evidence type="ECO:0000313" key="1">
    <source>
        <dbReference type="EMBL" id="CDI83239.1"/>
    </source>
</evidence>
<evidence type="ECO:0000313" key="2">
    <source>
        <dbReference type="Proteomes" id="UP000018050"/>
    </source>
</evidence>
<gene>
    <name evidence="1" type="ORF">EAH_00034640</name>
</gene>
<accession>U6GXH7</accession>
<name>U6GXH7_EIMAC</name>
<dbReference type="GeneID" id="25271534"/>